<dbReference type="EMBL" id="JABMJE010000299">
    <property type="protein sequence ID" value="NQS79339.1"/>
    <property type="molecule type" value="Genomic_DNA"/>
</dbReference>
<name>A0A8T7H9F3_9EURY</name>
<accession>A0A8T7H9F3</accession>
<dbReference type="Proteomes" id="UP000737555">
    <property type="component" value="Unassembled WGS sequence"/>
</dbReference>
<evidence type="ECO:0000313" key="3">
    <source>
        <dbReference type="Proteomes" id="UP000737555"/>
    </source>
</evidence>
<comment type="caution">
    <text evidence="2">The sequence shown here is derived from an EMBL/GenBank/DDBJ whole genome shotgun (WGS) entry which is preliminary data.</text>
</comment>
<organism evidence="2 3">
    <name type="scientific">Methanoculleus bourgensis</name>
    <dbReference type="NCBI Taxonomy" id="83986"/>
    <lineage>
        <taxon>Archaea</taxon>
        <taxon>Methanobacteriati</taxon>
        <taxon>Methanobacteriota</taxon>
        <taxon>Stenosarchaea group</taxon>
        <taxon>Methanomicrobia</taxon>
        <taxon>Methanomicrobiales</taxon>
        <taxon>Methanomicrobiaceae</taxon>
        <taxon>Methanoculleus</taxon>
    </lineage>
</organism>
<evidence type="ECO:0000256" key="1">
    <source>
        <dbReference type="SAM" id="Phobius"/>
    </source>
</evidence>
<proteinExistence type="predicted"/>
<reference evidence="2" key="1">
    <citation type="submission" date="2020-05" db="EMBL/GenBank/DDBJ databases">
        <title>The first insight into the ecology of ammonia-tolerant syntrophic propionate oxidizing bacteria.</title>
        <authorList>
            <person name="Singh A."/>
            <person name="Schnurer A."/>
            <person name="Westerholm M."/>
        </authorList>
    </citation>
    <scope>NUCLEOTIDE SEQUENCE</scope>
    <source>
        <strain evidence="2">MAG54</strain>
    </source>
</reference>
<keyword evidence="1" id="KW-0472">Membrane</keyword>
<keyword evidence="1" id="KW-1133">Transmembrane helix</keyword>
<sequence length="207" mass="22396">MPPATPDEPARIDILKYRNHPIPSPATMCGCSLLTCTSDPGIPARKERRLPLLVLAVLVLAAAITPPAAAAGLNLTPAEVDLLFAMREYTLTYNEYAGRLPGWVTGPFADEKINLRVESPDGVMVIGITFHDRRIVLFDAKGCPAPIATVTTDRATVEEVMASDRPFDAFRAGVRNDAIRIEGNTLLGTLRWGMVGFGLRVMDIIGL</sequence>
<evidence type="ECO:0008006" key="4">
    <source>
        <dbReference type="Google" id="ProtNLM"/>
    </source>
</evidence>
<dbReference type="AlphaFoldDB" id="A0A8T7H9F3"/>
<gene>
    <name evidence="2" type="ORF">HQQ74_11715</name>
</gene>
<keyword evidence="1" id="KW-0812">Transmembrane</keyword>
<evidence type="ECO:0000313" key="2">
    <source>
        <dbReference type="EMBL" id="NQS79339.1"/>
    </source>
</evidence>
<feature type="transmembrane region" description="Helical" evidence="1">
    <location>
        <begin position="52"/>
        <end position="73"/>
    </location>
</feature>
<protein>
    <recommendedName>
        <fullName evidence="4">SCP2 domain-containing protein</fullName>
    </recommendedName>
</protein>